<dbReference type="Proteomes" id="UP000242188">
    <property type="component" value="Unassembled WGS sequence"/>
</dbReference>
<evidence type="ECO:0000256" key="1">
    <source>
        <dbReference type="ARBA" id="ARBA00004123"/>
    </source>
</evidence>
<dbReference type="InterPro" id="IPR011520">
    <property type="entry name" value="Vg_fam"/>
</dbReference>
<keyword evidence="3" id="KW-0804">Transcription</keyword>
<keyword evidence="2" id="KW-0805">Transcription regulation</keyword>
<dbReference type="OrthoDB" id="10069705at2759"/>
<dbReference type="GO" id="GO:0005634">
    <property type="term" value="C:nucleus"/>
    <property type="evidence" value="ECO:0007669"/>
    <property type="project" value="UniProtKB-SubCell"/>
</dbReference>
<dbReference type="PANTHER" id="PTHR15950">
    <property type="entry name" value="TRANSCRIPTION COFACTOR VESTIGIAL-LIKE PROTEIN"/>
    <property type="match status" value="1"/>
</dbReference>
<dbReference type="AlphaFoldDB" id="A0A210PY14"/>
<evidence type="ECO:0000313" key="5">
    <source>
        <dbReference type="EMBL" id="OWF41339.1"/>
    </source>
</evidence>
<keyword evidence="4" id="KW-0539">Nucleus</keyword>
<dbReference type="PANTHER" id="PTHR15950:SF15">
    <property type="entry name" value="PROTEIN VESTIGIAL"/>
    <property type="match status" value="1"/>
</dbReference>
<reference evidence="5 6" key="1">
    <citation type="journal article" date="2017" name="Nat. Ecol. Evol.">
        <title>Scallop genome provides insights into evolution of bilaterian karyotype and development.</title>
        <authorList>
            <person name="Wang S."/>
            <person name="Zhang J."/>
            <person name="Jiao W."/>
            <person name="Li J."/>
            <person name="Xun X."/>
            <person name="Sun Y."/>
            <person name="Guo X."/>
            <person name="Huan P."/>
            <person name="Dong B."/>
            <person name="Zhang L."/>
            <person name="Hu X."/>
            <person name="Sun X."/>
            <person name="Wang J."/>
            <person name="Zhao C."/>
            <person name="Wang Y."/>
            <person name="Wang D."/>
            <person name="Huang X."/>
            <person name="Wang R."/>
            <person name="Lv J."/>
            <person name="Li Y."/>
            <person name="Zhang Z."/>
            <person name="Liu B."/>
            <person name="Lu W."/>
            <person name="Hui Y."/>
            <person name="Liang J."/>
            <person name="Zhou Z."/>
            <person name="Hou R."/>
            <person name="Li X."/>
            <person name="Liu Y."/>
            <person name="Li H."/>
            <person name="Ning X."/>
            <person name="Lin Y."/>
            <person name="Zhao L."/>
            <person name="Xing Q."/>
            <person name="Dou J."/>
            <person name="Li Y."/>
            <person name="Mao J."/>
            <person name="Guo H."/>
            <person name="Dou H."/>
            <person name="Li T."/>
            <person name="Mu C."/>
            <person name="Jiang W."/>
            <person name="Fu Q."/>
            <person name="Fu X."/>
            <person name="Miao Y."/>
            <person name="Liu J."/>
            <person name="Yu Q."/>
            <person name="Li R."/>
            <person name="Liao H."/>
            <person name="Li X."/>
            <person name="Kong Y."/>
            <person name="Jiang Z."/>
            <person name="Chourrout D."/>
            <person name="Li R."/>
            <person name="Bao Z."/>
        </authorList>
    </citation>
    <scope>NUCLEOTIDE SEQUENCE [LARGE SCALE GENOMIC DNA]</scope>
    <source>
        <strain evidence="5 6">PY_sf001</strain>
    </source>
</reference>
<keyword evidence="6" id="KW-1185">Reference proteome</keyword>
<evidence type="ECO:0000256" key="2">
    <source>
        <dbReference type="ARBA" id="ARBA00023015"/>
    </source>
</evidence>
<dbReference type="GO" id="GO:0006355">
    <property type="term" value="P:regulation of DNA-templated transcription"/>
    <property type="evidence" value="ECO:0007669"/>
    <property type="project" value="InterPro"/>
</dbReference>
<evidence type="ECO:0000256" key="4">
    <source>
        <dbReference type="ARBA" id="ARBA00023242"/>
    </source>
</evidence>
<name>A0A210PY14_MIZYE</name>
<sequence>MSNCADMMYPLYPPYFPHKTSTNDISKYGSTGSVPVYDHASTAYPSIPESVNTNVTRNADVGSANIDMEAQPKASHYVNPNCVLLNYFTGDTATVVDEHFSRALSQPSSFTADRGTTPLRKTDKPLMCHRKLPPSFWNSTYRPPATTNPLGPSGGGLDYSRDTYFSPSWYSLQNNWPYRLPSHGHSDIGQSLSYPSLDTSSKLSNPYQSFVFPGSYDSRPSKFDFSKNMDPLSGSSGYYGLSRLGMDFPSKSNIESTVSGLEYQLQSARRELCW</sequence>
<protein>
    <submittedName>
        <fullName evidence="5">Transcription cofactor vestigial-like protein 2</fullName>
    </submittedName>
</protein>
<comment type="subcellular location">
    <subcellularLocation>
        <location evidence="1">Nucleus</location>
    </subcellularLocation>
</comment>
<evidence type="ECO:0000313" key="6">
    <source>
        <dbReference type="Proteomes" id="UP000242188"/>
    </source>
</evidence>
<accession>A0A210PY14</accession>
<comment type="caution">
    <text evidence="5">The sequence shown here is derived from an EMBL/GenBank/DDBJ whole genome shotgun (WGS) entry which is preliminary data.</text>
</comment>
<organism evidence="5 6">
    <name type="scientific">Mizuhopecten yessoensis</name>
    <name type="common">Japanese scallop</name>
    <name type="synonym">Patinopecten yessoensis</name>
    <dbReference type="NCBI Taxonomy" id="6573"/>
    <lineage>
        <taxon>Eukaryota</taxon>
        <taxon>Metazoa</taxon>
        <taxon>Spiralia</taxon>
        <taxon>Lophotrochozoa</taxon>
        <taxon>Mollusca</taxon>
        <taxon>Bivalvia</taxon>
        <taxon>Autobranchia</taxon>
        <taxon>Pteriomorphia</taxon>
        <taxon>Pectinida</taxon>
        <taxon>Pectinoidea</taxon>
        <taxon>Pectinidae</taxon>
        <taxon>Mizuhopecten</taxon>
    </lineage>
</organism>
<dbReference type="EMBL" id="NEDP02005407">
    <property type="protein sequence ID" value="OWF41339.1"/>
    <property type="molecule type" value="Genomic_DNA"/>
</dbReference>
<evidence type="ECO:0000256" key="3">
    <source>
        <dbReference type="ARBA" id="ARBA00023163"/>
    </source>
</evidence>
<gene>
    <name evidence="5" type="ORF">KP79_PYT07492</name>
</gene>
<proteinExistence type="predicted"/>
<dbReference type="Pfam" id="PF07545">
    <property type="entry name" value="Vg_Tdu"/>
    <property type="match status" value="1"/>
</dbReference>